<protein>
    <submittedName>
        <fullName evidence="1">Anti-anti-sigma regulatory factor</fullName>
    </submittedName>
</protein>
<organism evidence="1 2">
    <name type="scientific">Nocardioides soli</name>
    <dbReference type="NCBI Taxonomy" id="1036020"/>
    <lineage>
        <taxon>Bacteria</taxon>
        <taxon>Bacillati</taxon>
        <taxon>Actinomycetota</taxon>
        <taxon>Actinomycetes</taxon>
        <taxon>Propionibacteriales</taxon>
        <taxon>Nocardioidaceae</taxon>
        <taxon>Nocardioides</taxon>
    </lineage>
</organism>
<comment type="caution">
    <text evidence="1">The sequence shown here is derived from an EMBL/GenBank/DDBJ whole genome shotgun (WGS) entry which is preliminary data.</text>
</comment>
<dbReference type="SUPFAM" id="SSF52091">
    <property type="entry name" value="SpoIIaa-like"/>
    <property type="match status" value="1"/>
</dbReference>
<dbReference type="Gene3D" id="3.30.750.24">
    <property type="entry name" value="STAS domain"/>
    <property type="match status" value="1"/>
</dbReference>
<name>A0A7W4VZG9_9ACTN</name>
<sequence>MGTITWEAGQHRLRLAGRFEEGDRGAVEDALAAIGDPGPVFIVDLTAVDSLDPSVVEILAACERAEGCRVSVLRRSGSEVDRMLSERGA</sequence>
<reference evidence="1 2" key="1">
    <citation type="submission" date="2020-08" db="EMBL/GenBank/DDBJ databases">
        <title>Sequencing the genomes of 1000 actinobacteria strains.</title>
        <authorList>
            <person name="Klenk H.-P."/>
        </authorList>
    </citation>
    <scope>NUCLEOTIDE SEQUENCE [LARGE SCALE GENOMIC DNA]</scope>
    <source>
        <strain evidence="1 2">DSM 105498</strain>
    </source>
</reference>
<dbReference type="EMBL" id="JACHWR010000003">
    <property type="protein sequence ID" value="MBB3044157.1"/>
    <property type="molecule type" value="Genomic_DNA"/>
</dbReference>
<keyword evidence="2" id="KW-1185">Reference proteome</keyword>
<proteinExistence type="predicted"/>
<dbReference type="RefSeq" id="WP_183594058.1">
    <property type="nucleotide sequence ID" value="NZ_JACHWR010000003.1"/>
</dbReference>
<dbReference type="AlphaFoldDB" id="A0A7W4VZG9"/>
<evidence type="ECO:0000313" key="2">
    <source>
        <dbReference type="Proteomes" id="UP000589626"/>
    </source>
</evidence>
<dbReference type="InterPro" id="IPR036513">
    <property type="entry name" value="STAS_dom_sf"/>
</dbReference>
<evidence type="ECO:0000313" key="1">
    <source>
        <dbReference type="EMBL" id="MBB3044157.1"/>
    </source>
</evidence>
<dbReference type="Proteomes" id="UP000589626">
    <property type="component" value="Unassembled WGS sequence"/>
</dbReference>
<gene>
    <name evidence="1" type="ORF">FHU40_003994</name>
</gene>
<accession>A0A7W4VZG9</accession>